<organism evidence="2 3">
    <name type="scientific">Cladorrhinum samala</name>
    <dbReference type="NCBI Taxonomy" id="585594"/>
    <lineage>
        <taxon>Eukaryota</taxon>
        <taxon>Fungi</taxon>
        <taxon>Dikarya</taxon>
        <taxon>Ascomycota</taxon>
        <taxon>Pezizomycotina</taxon>
        <taxon>Sordariomycetes</taxon>
        <taxon>Sordariomycetidae</taxon>
        <taxon>Sordariales</taxon>
        <taxon>Podosporaceae</taxon>
        <taxon>Cladorrhinum</taxon>
    </lineage>
</organism>
<name>A0AAV9HJ66_9PEZI</name>
<protein>
    <submittedName>
        <fullName evidence="2">Uncharacterized protein</fullName>
    </submittedName>
</protein>
<dbReference type="Proteomes" id="UP001321749">
    <property type="component" value="Unassembled WGS sequence"/>
</dbReference>
<comment type="caution">
    <text evidence="2">The sequence shown here is derived from an EMBL/GenBank/DDBJ whole genome shotgun (WGS) entry which is preliminary data.</text>
</comment>
<feature type="region of interest" description="Disordered" evidence="1">
    <location>
        <begin position="189"/>
        <end position="208"/>
    </location>
</feature>
<reference evidence="2" key="1">
    <citation type="journal article" date="2023" name="Mol. Phylogenet. Evol.">
        <title>Genome-scale phylogeny and comparative genomics of the fungal order Sordariales.</title>
        <authorList>
            <person name="Hensen N."/>
            <person name="Bonometti L."/>
            <person name="Westerberg I."/>
            <person name="Brannstrom I.O."/>
            <person name="Guillou S."/>
            <person name="Cros-Aarteil S."/>
            <person name="Calhoun S."/>
            <person name="Haridas S."/>
            <person name="Kuo A."/>
            <person name="Mondo S."/>
            <person name="Pangilinan J."/>
            <person name="Riley R."/>
            <person name="LaButti K."/>
            <person name="Andreopoulos B."/>
            <person name="Lipzen A."/>
            <person name="Chen C."/>
            <person name="Yan M."/>
            <person name="Daum C."/>
            <person name="Ng V."/>
            <person name="Clum A."/>
            <person name="Steindorff A."/>
            <person name="Ohm R.A."/>
            <person name="Martin F."/>
            <person name="Silar P."/>
            <person name="Natvig D.O."/>
            <person name="Lalanne C."/>
            <person name="Gautier V."/>
            <person name="Ament-Velasquez S.L."/>
            <person name="Kruys A."/>
            <person name="Hutchinson M.I."/>
            <person name="Powell A.J."/>
            <person name="Barry K."/>
            <person name="Miller A.N."/>
            <person name="Grigoriev I.V."/>
            <person name="Debuchy R."/>
            <person name="Gladieux P."/>
            <person name="Hiltunen Thoren M."/>
            <person name="Johannesson H."/>
        </authorList>
    </citation>
    <scope>NUCLEOTIDE SEQUENCE</scope>
    <source>
        <strain evidence="2">PSN324</strain>
    </source>
</reference>
<feature type="compositionally biased region" description="Pro residues" evidence="1">
    <location>
        <begin position="194"/>
        <end position="206"/>
    </location>
</feature>
<evidence type="ECO:0000313" key="2">
    <source>
        <dbReference type="EMBL" id="KAK4459096.1"/>
    </source>
</evidence>
<reference evidence="2" key="2">
    <citation type="submission" date="2023-06" db="EMBL/GenBank/DDBJ databases">
        <authorList>
            <consortium name="Lawrence Berkeley National Laboratory"/>
            <person name="Mondo S.J."/>
            <person name="Hensen N."/>
            <person name="Bonometti L."/>
            <person name="Westerberg I."/>
            <person name="Brannstrom I.O."/>
            <person name="Guillou S."/>
            <person name="Cros-Aarteil S."/>
            <person name="Calhoun S."/>
            <person name="Haridas S."/>
            <person name="Kuo A."/>
            <person name="Pangilinan J."/>
            <person name="Riley R."/>
            <person name="Labutti K."/>
            <person name="Andreopoulos B."/>
            <person name="Lipzen A."/>
            <person name="Chen C."/>
            <person name="Yanf M."/>
            <person name="Daum C."/>
            <person name="Ng V."/>
            <person name="Clum A."/>
            <person name="Steindorff A."/>
            <person name="Ohm R."/>
            <person name="Martin F."/>
            <person name="Silar P."/>
            <person name="Natvig D."/>
            <person name="Lalanne C."/>
            <person name="Gautier V."/>
            <person name="Ament-Velasquez S.L."/>
            <person name="Kruys A."/>
            <person name="Hutchinson M.I."/>
            <person name="Powell A.J."/>
            <person name="Barry K."/>
            <person name="Miller A.N."/>
            <person name="Grigoriev I.V."/>
            <person name="Debuchy R."/>
            <person name="Gladieux P."/>
            <person name="Thoren M.H."/>
            <person name="Johannesson H."/>
        </authorList>
    </citation>
    <scope>NUCLEOTIDE SEQUENCE</scope>
    <source>
        <strain evidence="2">PSN324</strain>
    </source>
</reference>
<gene>
    <name evidence="2" type="ORF">QBC42DRAFT_275180</name>
</gene>
<evidence type="ECO:0000256" key="1">
    <source>
        <dbReference type="SAM" id="MobiDB-lite"/>
    </source>
</evidence>
<keyword evidence="3" id="KW-1185">Reference proteome</keyword>
<accession>A0AAV9HJ66</accession>
<sequence length="477" mass="53653">MPNDVNPDELGRLLSHHGLGYLKDAPREEALFHLVERMAQRHKKLADNHDWILALQLRYNNTQDQRPRPASLDVLCIAYIGRFFPSAILRDVISEGVSYRVCESIRGRVVSQYCRNLKRLTRPAWPLWGEDPHWGVVFELLSAEHADLKTRFFAEVRRDWETLFKYYRARAIQQLNLDDLSDIERYRLGKRTVGPPPDPTARPPPRVPRHSWAVEWHPDMARGPYAAVGENSSHLSATGTNPNSDPFGIQMQRQRTAFRPILPRLENRYIRNPYIPKSTHASKISSPIVWTTSQVADFPASLPARRPSRTFPIHEAMSNMGMAYVPDRNPHEFLPPPAFDLATVSTSPESLAGYEWPEADDDAWTPLAAVNLTEDTSLTLSISLTHEMHPTPCTESTIGIDMVMGGMKPMTTAKYPMEDLPGQATELSGSWPGCGNEIYVDPQFQTGMPPGIITSTDLGGLGIITTDGHFQKVCFPG</sequence>
<evidence type="ECO:0000313" key="3">
    <source>
        <dbReference type="Proteomes" id="UP001321749"/>
    </source>
</evidence>
<dbReference type="AlphaFoldDB" id="A0AAV9HJ66"/>
<proteinExistence type="predicted"/>
<dbReference type="EMBL" id="MU865046">
    <property type="protein sequence ID" value="KAK4459096.1"/>
    <property type="molecule type" value="Genomic_DNA"/>
</dbReference>